<feature type="compositionally biased region" description="Polar residues" evidence="9">
    <location>
        <begin position="521"/>
        <end position="536"/>
    </location>
</feature>
<sequence>MTTYAYIPAIAVNDTSGLNLTDSSTISISWTDPDGVFSGGVSYQLEADVRTGGTTSGALVHFTEASMGQNLTTSTPWIAYISCDANETMASEEWDIFTLARDRGAVSALLYSATSQSCLLNPEYITDFEKPLDVFATKTVDVATLIDSQFNHTNATFLTYNGTLLNISGTTVNQSLIGNAPKTKSFLIGTLAAHNSSGQATQTSVPNSSSPSSPSKSKTTSAAMIVLYVITGTITLLFVSMLILGARRARLHPERYGRRDGDASQSGQTTAGGIAQAILDTFPIIKFNRHVQDNQPKSLSTEYELANTPQPPFHTESGSGSLKGSQTRPSQGFTHRPRPSGDMERGTSIALRSLYTDETGSFHSALDHMDERGGYDRASGSGIASGSGSRRLSVVSPTTSRPVSSGDMPLSARGMDEGAQDQCPICLLDFEEGDDLRVLPCEREHVYHQACIDPWLLQVSSSCPLCRKDFNPHAPPPPPPLSPSESPPISPTQVAPTPSGFVKYLHFMRREGRSRRRTRANTHTSGRSGAESTSGLVGSGRQREADQTGPGGY</sequence>
<feature type="compositionally biased region" description="Low complexity" evidence="9">
    <location>
        <begin position="208"/>
        <end position="217"/>
    </location>
</feature>
<dbReference type="SUPFAM" id="SSF57850">
    <property type="entry name" value="RING/U-box"/>
    <property type="match status" value="1"/>
</dbReference>
<accession>A0A4Q1BQS7</accession>
<evidence type="ECO:0000256" key="1">
    <source>
        <dbReference type="ARBA" id="ARBA00004370"/>
    </source>
</evidence>
<dbReference type="PANTHER" id="PTHR46539:SF1">
    <property type="entry name" value="E3 UBIQUITIN-PROTEIN LIGASE ATL42"/>
    <property type="match status" value="1"/>
</dbReference>
<dbReference type="Pfam" id="PF13639">
    <property type="entry name" value="zf-RING_2"/>
    <property type="match status" value="1"/>
</dbReference>
<evidence type="ECO:0000259" key="11">
    <source>
        <dbReference type="PROSITE" id="PS50089"/>
    </source>
</evidence>
<dbReference type="CDD" id="cd16454">
    <property type="entry name" value="RING-H2_PA-TM-RING"/>
    <property type="match status" value="1"/>
</dbReference>
<feature type="region of interest" description="Disordered" evidence="9">
    <location>
        <begin position="302"/>
        <end position="345"/>
    </location>
</feature>
<dbReference type="STRING" id="5217.A0A4Q1BQS7"/>
<keyword evidence="6 10" id="KW-1133">Transmembrane helix</keyword>
<dbReference type="GO" id="GO:0016020">
    <property type="term" value="C:membrane"/>
    <property type="evidence" value="ECO:0007669"/>
    <property type="project" value="UniProtKB-SubCell"/>
</dbReference>
<dbReference type="Proteomes" id="UP000289152">
    <property type="component" value="Unassembled WGS sequence"/>
</dbReference>
<evidence type="ECO:0000313" key="12">
    <source>
        <dbReference type="EMBL" id="RXK40240.1"/>
    </source>
</evidence>
<protein>
    <recommendedName>
        <fullName evidence="11">RING-type domain-containing protein</fullName>
    </recommendedName>
</protein>
<evidence type="ECO:0000256" key="9">
    <source>
        <dbReference type="SAM" id="MobiDB-lite"/>
    </source>
</evidence>
<keyword evidence="7 10" id="KW-0472">Membrane</keyword>
<evidence type="ECO:0000313" key="13">
    <source>
        <dbReference type="Proteomes" id="UP000289152"/>
    </source>
</evidence>
<evidence type="ECO:0000256" key="4">
    <source>
        <dbReference type="ARBA" id="ARBA00022771"/>
    </source>
</evidence>
<dbReference type="OrthoDB" id="8062037at2759"/>
<gene>
    <name evidence="12" type="ORF">M231_02514</name>
</gene>
<reference evidence="12 13" key="1">
    <citation type="submission" date="2016-06" db="EMBL/GenBank/DDBJ databases">
        <title>Evolution of pathogenesis and genome organization in the Tremellales.</title>
        <authorList>
            <person name="Cuomo C."/>
            <person name="Litvintseva A."/>
            <person name="Heitman J."/>
            <person name="Chen Y."/>
            <person name="Sun S."/>
            <person name="Springer D."/>
            <person name="Dromer F."/>
            <person name="Young S."/>
            <person name="Zeng Q."/>
            <person name="Chapman S."/>
            <person name="Gujja S."/>
            <person name="Saif S."/>
            <person name="Birren B."/>
        </authorList>
    </citation>
    <scope>NUCLEOTIDE SEQUENCE [LARGE SCALE GENOMIC DNA]</scope>
    <source>
        <strain evidence="12 13">ATCC 28783</strain>
    </source>
</reference>
<feature type="compositionally biased region" description="Polar residues" evidence="9">
    <location>
        <begin position="198"/>
        <end position="207"/>
    </location>
</feature>
<evidence type="ECO:0000256" key="6">
    <source>
        <dbReference type="ARBA" id="ARBA00022989"/>
    </source>
</evidence>
<dbReference type="InParanoid" id="A0A4Q1BQS7"/>
<evidence type="ECO:0000256" key="3">
    <source>
        <dbReference type="ARBA" id="ARBA00022723"/>
    </source>
</evidence>
<feature type="compositionally biased region" description="Pro residues" evidence="9">
    <location>
        <begin position="474"/>
        <end position="490"/>
    </location>
</feature>
<organism evidence="12 13">
    <name type="scientific">Tremella mesenterica</name>
    <name type="common">Jelly fungus</name>
    <dbReference type="NCBI Taxonomy" id="5217"/>
    <lineage>
        <taxon>Eukaryota</taxon>
        <taxon>Fungi</taxon>
        <taxon>Dikarya</taxon>
        <taxon>Basidiomycota</taxon>
        <taxon>Agaricomycotina</taxon>
        <taxon>Tremellomycetes</taxon>
        <taxon>Tremellales</taxon>
        <taxon>Tremellaceae</taxon>
        <taxon>Tremella</taxon>
    </lineage>
</organism>
<dbReference type="InterPro" id="IPR001841">
    <property type="entry name" value="Znf_RING"/>
</dbReference>
<feature type="compositionally biased region" description="Polar residues" evidence="9">
    <location>
        <begin position="316"/>
        <end position="333"/>
    </location>
</feature>
<keyword evidence="13" id="KW-1185">Reference proteome</keyword>
<evidence type="ECO:0000256" key="10">
    <source>
        <dbReference type="SAM" id="Phobius"/>
    </source>
</evidence>
<keyword evidence="3" id="KW-0479">Metal-binding</keyword>
<feature type="compositionally biased region" description="Basic and acidic residues" evidence="9">
    <location>
        <begin position="365"/>
        <end position="375"/>
    </location>
</feature>
<dbReference type="GO" id="GO:0008270">
    <property type="term" value="F:zinc ion binding"/>
    <property type="evidence" value="ECO:0007669"/>
    <property type="project" value="UniProtKB-KW"/>
</dbReference>
<dbReference type="PROSITE" id="PS50089">
    <property type="entry name" value="ZF_RING_2"/>
    <property type="match status" value="1"/>
</dbReference>
<proteinExistence type="predicted"/>
<feature type="compositionally biased region" description="Low complexity" evidence="9">
    <location>
        <begin position="377"/>
        <end position="405"/>
    </location>
</feature>
<keyword evidence="2 10" id="KW-0812">Transmembrane</keyword>
<evidence type="ECO:0000256" key="7">
    <source>
        <dbReference type="ARBA" id="ARBA00023136"/>
    </source>
</evidence>
<dbReference type="PANTHER" id="PTHR46539">
    <property type="entry name" value="E3 UBIQUITIN-PROTEIN LIGASE ATL42"/>
    <property type="match status" value="1"/>
</dbReference>
<evidence type="ECO:0000256" key="2">
    <source>
        <dbReference type="ARBA" id="ARBA00022692"/>
    </source>
</evidence>
<keyword evidence="5" id="KW-0862">Zinc</keyword>
<evidence type="ECO:0000256" key="5">
    <source>
        <dbReference type="ARBA" id="ARBA00022833"/>
    </source>
</evidence>
<dbReference type="VEuPathDB" id="FungiDB:TREMEDRAFT_33719"/>
<feature type="domain" description="RING-type" evidence="11">
    <location>
        <begin position="423"/>
        <end position="467"/>
    </location>
</feature>
<comment type="caution">
    <text evidence="12">The sequence shown here is derived from an EMBL/GenBank/DDBJ whole genome shotgun (WGS) entry which is preliminary data.</text>
</comment>
<feature type="transmembrane region" description="Helical" evidence="10">
    <location>
        <begin position="222"/>
        <end position="246"/>
    </location>
</feature>
<dbReference type="EMBL" id="SDIL01000021">
    <property type="protein sequence ID" value="RXK40240.1"/>
    <property type="molecule type" value="Genomic_DNA"/>
</dbReference>
<dbReference type="InterPro" id="IPR013083">
    <property type="entry name" value="Znf_RING/FYVE/PHD"/>
</dbReference>
<keyword evidence="4 8" id="KW-0863">Zinc-finger</keyword>
<evidence type="ECO:0000256" key="8">
    <source>
        <dbReference type="PROSITE-ProRule" id="PRU00175"/>
    </source>
</evidence>
<feature type="region of interest" description="Disordered" evidence="9">
    <location>
        <begin position="474"/>
        <end position="553"/>
    </location>
</feature>
<name>A0A4Q1BQS7_TREME</name>
<dbReference type="Gene3D" id="3.30.40.10">
    <property type="entry name" value="Zinc/RING finger domain, C3HC4 (zinc finger)"/>
    <property type="match status" value="1"/>
</dbReference>
<dbReference type="AlphaFoldDB" id="A0A4Q1BQS7"/>
<feature type="region of interest" description="Disordered" evidence="9">
    <location>
        <begin position="365"/>
        <end position="408"/>
    </location>
</feature>
<dbReference type="SMART" id="SM00184">
    <property type="entry name" value="RING"/>
    <property type="match status" value="1"/>
</dbReference>
<comment type="subcellular location">
    <subcellularLocation>
        <location evidence="1">Membrane</location>
    </subcellularLocation>
</comment>
<feature type="region of interest" description="Disordered" evidence="9">
    <location>
        <begin position="198"/>
        <end position="217"/>
    </location>
</feature>